<reference evidence="2" key="1">
    <citation type="submission" date="2020-08" db="EMBL/GenBank/DDBJ databases">
        <title>Genome sequencing and assembly of the red palm weevil Rhynchophorus ferrugineus.</title>
        <authorList>
            <person name="Dias G.B."/>
            <person name="Bergman C.M."/>
            <person name="Manee M."/>
        </authorList>
    </citation>
    <scope>NUCLEOTIDE SEQUENCE</scope>
    <source>
        <strain evidence="2">AA-2017</strain>
        <tissue evidence="2">Whole larva</tissue>
    </source>
</reference>
<protein>
    <submittedName>
        <fullName evidence="2">Uncharacterized protein</fullName>
    </submittedName>
</protein>
<organism evidence="2 3">
    <name type="scientific">Rhynchophorus ferrugineus</name>
    <name type="common">Red palm weevil</name>
    <name type="synonym">Curculio ferrugineus</name>
    <dbReference type="NCBI Taxonomy" id="354439"/>
    <lineage>
        <taxon>Eukaryota</taxon>
        <taxon>Metazoa</taxon>
        <taxon>Ecdysozoa</taxon>
        <taxon>Arthropoda</taxon>
        <taxon>Hexapoda</taxon>
        <taxon>Insecta</taxon>
        <taxon>Pterygota</taxon>
        <taxon>Neoptera</taxon>
        <taxon>Endopterygota</taxon>
        <taxon>Coleoptera</taxon>
        <taxon>Polyphaga</taxon>
        <taxon>Cucujiformia</taxon>
        <taxon>Curculionidae</taxon>
        <taxon>Dryophthorinae</taxon>
        <taxon>Rhynchophorus</taxon>
    </lineage>
</organism>
<sequence>MFIPGSVSESWGFFSDSTEARFRHFSHVKNLMNVTKKSIRNNNAKIHPFEGAFLIIPANSNMLKDGNSLNIEISGPIPSPSARNVHPKPDYGEKRTTPRDRPTIRADKKRIETEKRYRGRAKTKKSQSTKFEIHPCNSDAIAKLPLLQYSITRPRPRWLREEE</sequence>
<comment type="caution">
    <text evidence="2">The sequence shown here is derived from an EMBL/GenBank/DDBJ whole genome shotgun (WGS) entry which is preliminary data.</text>
</comment>
<dbReference type="EMBL" id="JAACXV010000185">
    <property type="protein sequence ID" value="KAF7282173.1"/>
    <property type="molecule type" value="Genomic_DNA"/>
</dbReference>
<proteinExistence type="predicted"/>
<gene>
    <name evidence="2" type="ORF">GWI33_003097</name>
</gene>
<feature type="compositionally biased region" description="Basic residues" evidence="1">
    <location>
        <begin position="117"/>
        <end position="127"/>
    </location>
</feature>
<feature type="region of interest" description="Disordered" evidence="1">
    <location>
        <begin position="74"/>
        <end position="131"/>
    </location>
</feature>
<evidence type="ECO:0000256" key="1">
    <source>
        <dbReference type="SAM" id="MobiDB-lite"/>
    </source>
</evidence>
<dbReference type="Proteomes" id="UP000625711">
    <property type="component" value="Unassembled WGS sequence"/>
</dbReference>
<name>A0A834IR71_RHYFE</name>
<feature type="compositionally biased region" description="Basic and acidic residues" evidence="1">
    <location>
        <begin position="87"/>
        <end position="116"/>
    </location>
</feature>
<accession>A0A834IR71</accession>
<dbReference type="AlphaFoldDB" id="A0A834IR71"/>
<evidence type="ECO:0000313" key="3">
    <source>
        <dbReference type="Proteomes" id="UP000625711"/>
    </source>
</evidence>
<keyword evidence="3" id="KW-1185">Reference proteome</keyword>
<evidence type="ECO:0000313" key="2">
    <source>
        <dbReference type="EMBL" id="KAF7282173.1"/>
    </source>
</evidence>